<accession>A0A412WV96</accession>
<name>A0A412WV96_9BACT</name>
<dbReference type="InterPro" id="IPR006860">
    <property type="entry name" value="FecR"/>
</dbReference>
<dbReference type="EMBL" id="QRZA01000037">
    <property type="protein sequence ID" value="RGV31207.1"/>
    <property type="molecule type" value="Genomic_DNA"/>
</dbReference>
<gene>
    <name evidence="4" type="ORF">DWW18_18200</name>
</gene>
<dbReference type="GO" id="GO:0016989">
    <property type="term" value="F:sigma factor antagonist activity"/>
    <property type="evidence" value="ECO:0007669"/>
    <property type="project" value="TreeGrafter"/>
</dbReference>
<dbReference type="PANTHER" id="PTHR30273:SF2">
    <property type="entry name" value="PROTEIN FECR"/>
    <property type="match status" value="1"/>
</dbReference>
<feature type="transmembrane region" description="Helical" evidence="1">
    <location>
        <begin position="81"/>
        <end position="101"/>
    </location>
</feature>
<protein>
    <submittedName>
        <fullName evidence="4">FecR family protein</fullName>
    </submittedName>
</protein>
<reference evidence="4 5" key="1">
    <citation type="submission" date="2018-08" db="EMBL/GenBank/DDBJ databases">
        <title>A genome reference for cultivated species of the human gut microbiota.</title>
        <authorList>
            <person name="Zou Y."/>
            <person name="Xue W."/>
            <person name="Luo G."/>
        </authorList>
    </citation>
    <scope>NUCLEOTIDE SEQUENCE [LARGE SCALE GENOMIC DNA]</scope>
    <source>
        <strain evidence="4 5">AF14-49</strain>
    </source>
</reference>
<dbReference type="PANTHER" id="PTHR30273">
    <property type="entry name" value="PERIPLASMIC SIGNAL SENSOR AND SIGMA FACTOR ACTIVATOR FECR-RELATED"/>
    <property type="match status" value="1"/>
</dbReference>
<organism evidence="4 5">
    <name type="scientific">Butyricimonas virosa</name>
    <dbReference type="NCBI Taxonomy" id="544645"/>
    <lineage>
        <taxon>Bacteria</taxon>
        <taxon>Pseudomonadati</taxon>
        <taxon>Bacteroidota</taxon>
        <taxon>Bacteroidia</taxon>
        <taxon>Bacteroidales</taxon>
        <taxon>Odoribacteraceae</taxon>
        <taxon>Butyricimonas</taxon>
    </lineage>
</organism>
<evidence type="ECO:0000313" key="5">
    <source>
        <dbReference type="Proteomes" id="UP000283589"/>
    </source>
</evidence>
<dbReference type="RefSeq" id="WP_118261406.1">
    <property type="nucleotide sequence ID" value="NZ_CALBWO010000055.1"/>
</dbReference>
<feature type="domain" description="FecR protein" evidence="2">
    <location>
        <begin position="177"/>
        <end position="271"/>
    </location>
</feature>
<sequence length="386" mass="44113">MSEENLKIADIIFAYIKGTITDSELGELTAWMDAAEDHRELFQQIMTSASYQNKETVYRRFDSYYDFDCLKGAIRKRKRSVWKYVAAAAVIVLPLLVSFLLQIKQEGIFPEERMREISLLPGKSLATLTLSDGSSRVLSLENFDLIDGSKRIVNDPDGLSYQVEDTSICGEIAYNEITVPRGGEYKVTLDDGTRIWLNSESYIRFPVVFQGDERRIWVSGEVFLEVTKDAERPFIVNTEKLNIKVLGTQFNVRAYPDEKCIQTTLVEGSVQVDNLRGKVAVLLPSEQLVYDALDGNHEVREVDTELYVSWKDGVYVFVSQRLEDIMSLISKWYDVDVFYQNSAVKDIIFSGRLKRYENAETLLRVFERLGGVKFSVQGKTVIVEDE</sequence>
<dbReference type="Pfam" id="PF16344">
    <property type="entry name" value="FecR_C"/>
    <property type="match status" value="1"/>
</dbReference>
<proteinExistence type="predicted"/>
<evidence type="ECO:0000259" key="3">
    <source>
        <dbReference type="Pfam" id="PF16344"/>
    </source>
</evidence>
<keyword evidence="1" id="KW-0472">Membrane</keyword>
<evidence type="ECO:0000259" key="2">
    <source>
        <dbReference type="Pfam" id="PF04773"/>
    </source>
</evidence>
<feature type="domain" description="Protein FecR C-terminal" evidence="3">
    <location>
        <begin position="315"/>
        <end position="383"/>
    </location>
</feature>
<dbReference type="AlphaFoldDB" id="A0A412WV96"/>
<dbReference type="Gene3D" id="2.60.120.1440">
    <property type="match status" value="1"/>
</dbReference>
<evidence type="ECO:0000256" key="1">
    <source>
        <dbReference type="SAM" id="Phobius"/>
    </source>
</evidence>
<dbReference type="Gene3D" id="3.55.50.30">
    <property type="match status" value="1"/>
</dbReference>
<dbReference type="Proteomes" id="UP000283589">
    <property type="component" value="Unassembled WGS sequence"/>
</dbReference>
<keyword evidence="1" id="KW-0812">Transmembrane</keyword>
<dbReference type="Pfam" id="PF04773">
    <property type="entry name" value="FecR"/>
    <property type="match status" value="1"/>
</dbReference>
<keyword evidence="1" id="KW-1133">Transmembrane helix</keyword>
<evidence type="ECO:0000313" key="4">
    <source>
        <dbReference type="EMBL" id="RGV31207.1"/>
    </source>
</evidence>
<dbReference type="InterPro" id="IPR032508">
    <property type="entry name" value="FecR_C"/>
</dbReference>
<dbReference type="PIRSF" id="PIRSF018266">
    <property type="entry name" value="FecR"/>
    <property type="match status" value="1"/>
</dbReference>
<comment type="caution">
    <text evidence="4">The sequence shown here is derived from an EMBL/GenBank/DDBJ whole genome shotgun (WGS) entry which is preliminary data.</text>
</comment>
<dbReference type="FunFam" id="2.60.120.1440:FF:000001">
    <property type="entry name" value="Putative anti-sigma factor"/>
    <property type="match status" value="1"/>
</dbReference>
<dbReference type="InterPro" id="IPR012373">
    <property type="entry name" value="Ferrdict_sens_TM"/>
</dbReference>